<dbReference type="InterPro" id="IPR007855">
    <property type="entry name" value="RDRP"/>
</dbReference>
<dbReference type="RefSeq" id="XP_064659448.1">
    <property type="nucleotide sequence ID" value="XM_064802087.1"/>
</dbReference>
<sequence length="1710" mass="191114">MSGLKSFRATLQQEILPTDENWTYLVPNLPSSGKLDEAGATKSISFVSSKEEQYAELKIETLTSNRITRFYKAHLFLALNVANFRLRMPKESEDQEITFAPWRESAGYLAGLLKTGISLNNVHYSFFGHSNSQLKSRSCLLFAATKPEISVMVEALGDFSKMKSVAKKVKRIGLLFSTAEVAVQLDPDRCEDIDDVVFQDYTFTDGCGLISEQLARTVVQRRNIVFRNKRYLPSVFQIRYKGYKGVLTLAPSLKGQFQVQFRQSMKKFTTATDNSFSVVECSKPYSFGYLNDEVILLLHSLGISAEMLHRKQAEYLHFLDQVSGGDPRAAFRFLSYQSEIGLAEKLLIDGVESVMPSLQKMVGQERAKMLSKRDVQRCRIMIPNSRLLFGVCDPFSTGDARGRLKPGTCFVRITDDATGEARTIINTEVMVTRNPCLHPGDLQKFRVVDIPGFSHLVDCIVFPVCGKRPSADLMSGGDLDGDKFFVTWDPDIIPTQIAESAEYPGVRERIHFGLITDDERAEFFAGYTSASLGRVKNLYLDWARLRGPMSDECQQLNRLFSQCVDGNRIRIPPELEKLPKPAAEVATFILDELHAAATDSLHTTPARHFESIDSSEDLMDILANRDHFALSEFELIKLVLRRCDRLLEDSGPYSPLFNYAALSDEEKAWLLGRVPSKTIKPNLVLNGLLQSDLVMPAELEQFGLDHSALHWKPVFLSSCDRMGRFLDSASRTSELFHKKLIMIQADERLVLMIYIPNQIPAEKEVQVDASVRIFAVPRSTTHTSAPCYVTPTKANYRLYCDRTSFQLYQGERRNTFVFLTRGPTNNTAIGLTSGQGEHRRRKQQTIDEGVNFDCRASVALQKINESVRSHVGRMNRAGVLAAEIYVISNRDVASMRVLDQWLHYVDTQEVLPLFQSSHQEYRVPTLNDVDWSGHTPTVAKIVRHGDLSDVSNSMTTQELQDVLSLFNTTGQKVRLREFCVTLLATMPVDRVEEKLPLVQAMALCLLDAPYLVDTVLQSETYMMLKHRLKDDVDAVFPLLLEKLVLSVNSLGVFVKHPFRIVLCETEQMSIQAFSQLVELVALTVREPEFALDILLECLEPESTRLLDGPEVVVQQLVKSLTGIAMNHIDEAVDGGKLAKLSLNLTRNGMSDGYEVVKASIRIDAAEAQPKVGDHIRLVTSDAPQNAPAMQPATLDTLVIRSDQGSVSFRCLHALPPYVADCSWRYRHCGSFTTTKAMFDAVTRLYAEKSACCGIYRWLVGSTTKDERADRQEALTVPKAQCETLNNSQNEALSAAICHPLTFLWGPPGTGKTYTIVTIIHEMLRTFRDSRFLITAPTHNAVDNILRRLVAGHDAEVLSYKPLRVSTDVRKVSPDLMAYTCDAMVGKDLSEGFRGRREAQKRVKQSRLVFTTCAGAGLGLLRTEDFDVVLVDEASQQTEPETLIPLTKGCQRAILVGDHVQLRATVGRHAETTGFNVSLFERHYTGPDVPGVAKVMLDTQYRMHPDICSFSSNTFYDGKLQSAQAMSRIPLPTSQFPWPKSARKVFVQVESTEDIGRQSKSNIGQVQVCKRICTLLSTAPSRPASAGADSSRVEKTEQPKPDIAILTPYTAQRERLKEAIPGYTVSSIDGYQGREADIVVFCTVRSNAHYDIGFVNDLRRLNVAITRARAGLIIVGNRATLTTQAGEAIDSESKTVWKSLLDQCVELQLPG</sequence>
<feature type="domain" description="DNA2/NAM7 helicase helicase" evidence="3">
    <location>
        <begin position="1284"/>
        <end position="1390"/>
    </location>
</feature>
<evidence type="ECO:0000259" key="4">
    <source>
        <dbReference type="Pfam" id="PF13087"/>
    </source>
</evidence>
<dbReference type="Gene3D" id="3.40.50.300">
    <property type="entry name" value="P-loop containing nucleotide triphosphate hydrolases"/>
    <property type="match status" value="2"/>
</dbReference>
<dbReference type="PANTHER" id="PTHR23079:SF55">
    <property type="entry name" value="RNA-DIRECTED RNA POLYMERASE"/>
    <property type="match status" value="1"/>
</dbReference>
<dbReference type="Pfam" id="PF13086">
    <property type="entry name" value="AAA_11"/>
    <property type="match status" value="2"/>
</dbReference>
<evidence type="ECO:0000256" key="1">
    <source>
        <dbReference type="ARBA" id="ARBA00022806"/>
    </source>
</evidence>
<dbReference type="EMBL" id="JAVRRT010000007">
    <property type="protein sequence ID" value="KAK5170250.1"/>
    <property type="molecule type" value="Genomic_DNA"/>
</dbReference>
<keyword evidence="6" id="KW-1185">Reference proteome</keyword>
<dbReference type="InterPro" id="IPR057596">
    <property type="entry name" value="RDRP_core"/>
</dbReference>
<dbReference type="GO" id="GO:0031380">
    <property type="term" value="C:nuclear RNA-directed RNA polymerase complex"/>
    <property type="evidence" value="ECO:0007669"/>
    <property type="project" value="TreeGrafter"/>
</dbReference>
<keyword evidence="1" id="KW-0547">Nucleotide-binding</keyword>
<dbReference type="GeneID" id="89926180"/>
<proteinExistence type="predicted"/>
<feature type="domain" description="RDRP core" evidence="2">
    <location>
        <begin position="60"/>
        <end position="581"/>
    </location>
</feature>
<dbReference type="GO" id="GO:0030422">
    <property type="term" value="P:siRNA processing"/>
    <property type="evidence" value="ECO:0007669"/>
    <property type="project" value="TreeGrafter"/>
</dbReference>
<keyword evidence="1" id="KW-0378">Hydrolase</keyword>
<keyword evidence="1" id="KW-0347">Helicase</keyword>
<dbReference type="PANTHER" id="PTHR23079">
    <property type="entry name" value="RNA-DEPENDENT RNA POLYMERASE"/>
    <property type="match status" value="1"/>
</dbReference>
<dbReference type="GO" id="GO:0003723">
    <property type="term" value="F:RNA binding"/>
    <property type="evidence" value="ECO:0007669"/>
    <property type="project" value="UniProtKB-KW"/>
</dbReference>
<evidence type="ECO:0000313" key="6">
    <source>
        <dbReference type="Proteomes" id="UP001337655"/>
    </source>
</evidence>
<dbReference type="GO" id="GO:0004386">
    <property type="term" value="F:helicase activity"/>
    <property type="evidence" value="ECO:0007669"/>
    <property type="project" value="InterPro"/>
</dbReference>
<dbReference type="InterPro" id="IPR047187">
    <property type="entry name" value="SF1_C_Upf1"/>
</dbReference>
<feature type="domain" description="DNA2/NAM7 helicase helicase" evidence="3">
    <location>
        <begin position="1396"/>
        <end position="1465"/>
    </location>
</feature>
<keyword evidence="1" id="KW-0067">ATP-binding</keyword>
<dbReference type="GO" id="GO:0003968">
    <property type="term" value="F:RNA-directed RNA polymerase activity"/>
    <property type="evidence" value="ECO:0007669"/>
    <property type="project" value="UniProtKB-KW"/>
</dbReference>
<dbReference type="Pfam" id="PF13087">
    <property type="entry name" value="AAA_12"/>
    <property type="match status" value="1"/>
</dbReference>
<name>A0AAV9PEE5_9PEZI</name>
<dbReference type="InterPro" id="IPR041677">
    <property type="entry name" value="DNA2/NAM7_AAA_11"/>
</dbReference>
<evidence type="ECO:0000313" key="5">
    <source>
        <dbReference type="EMBL" id="KAK5170250.1"/>
    </source>
</evidence>
<evidence type="ECO:0000259" key="3">
    <source>
        <dbReference type="Pfam" id="PF13086"/>
    </source>
</evidence>
<dbReference type="CDD" id="cd18808">
    <property type="entry name" value="SF1_C_Upf1"/>
    <property type="match status" value="1"/>
</dbReference>
<dbReference type="Proteomes" id="UP001337655">
    <property type="component" value="Unassembled WGS sequence"/>
</dbReference>
<dbReference type="Pfam" id="PF05183">
    <property type="entry name" value="RdRP"/>
    <property type="match status" value="1"/>
</dbReference>
<gene>
    <name evidence="5" type="ORF">LTR77_004836</name>
</gene>
<evidence type="ECO:0008006" key="7">
    <source>
        <dbReference type="Google" id="ProtNLM"/>
    </source>
</evidence>
<organism evidence="5 6">
    <name type="scientific">Saxophila tyrrhenica</name>
    <dbReference type="NCBI Taxonomy" id="1690608"/>
    <lineage>
        <taxon>Eukaryota</taxon>
        <taxon>Fungi</taxon>
        <taxon>Dikarya</taxon>
        <taxon>Ascomycota</taxon>
        <taxon>Pezizomycotina</taxon>
        <taxon>Dothideomycetes</taxon>
        <taxon>Dothideomycetidae</taxon>
        <taxon>Mycosphaerellales</taxon>
        <taxon>Extremaceae</taxon>
        <taxon>Saxophila</taxon>
    </lineage>
</organism>
<comment type="caution">
    <text evidence="5">The sequence shown here is derived from an EMBL/GenBank/DDBJ whole genome shotgun (WGS) entry which is preliminary data.</text>
</comment>
<protein>
    <recommendedName>
        <fullName evidence="7">RNA-directed RNA polymerase</fullName>
    </recommendedName>
</protein>
<accession>A0AAV9PEE5</accession>
<dbReference type="SUPFAM" id="SSF52540">
    <property type="entry name" value="P-loop containing nucleoside triphosphate hydrolases"/>
    <property type="match status" value="1"/>
</dbReference>
<evidence type="ECO:0000259" key="2">
    <source>
        <dbReference type="Pfam" id="PF05183"/>
    </source>
</evidence>
<feature type="domain" description="DNA2/NAM7 helicase-like C-terminal" evidence="4">
    <location>
        <begin position="1475"/>
        <end position="1677"/>
    </location>
</feature>
<reference evidence="5 6" key="1">
    <citation type="submission" date="2023-08" db="EMBL/GenBank/DDBJ databases">
        <title>Black Yeasts Isolated from many extreme environments.</title>
        <authorList>
            <person name="Coleine C."/>
            <person name="Stajich J.E."/>
            <person name="Selbmann L."/>
        </authorList>
    </citation>
    <scope>NUCLEOTIDE SEQUENCE [LARGE SCALE GENOMIC DNA]</scope>
    <source>
        <strain evidence="5 6">CCFEE 5935</strain>
    </source>
</reference>
<dbReference type="InterPro" id="IPR041679">
    <property type="entry name" value="DNA2/NAM7-like_C"/>
</dbReference>
<dbReference type="InterPro" id="IPR027417">
    <property type="entry name" value="P-loop_NTPase"/>
</dbReference>